<organism evidence="5 6">
    <name type="scientific">Reticulibacter mediterranei</name>
    <dbReference type="NCBI Taxonomy" id="2778369"/>
    <lineage>
        <taxon>Bacteria</taxon>
        <taxon>Bacillati</taxon>
        <taxon>Chloroflexota</taxon>
        <taxon>Ktedonobacteria</taxon>
        <taxon>Ktedonobacterales</taxon>
        <taxon>Reticulibacteraceae</taxon>
        <taxon>Reticulibacter</taxon>
    </lineage>
</organism>
<dbReference type="CDD" id="cd16334">
    <property type="entry name" value="LppX-like"/>
    <property type="match status" value="1"/>
</dbReference>
<gene>
    <name evidence="5" type="ORF">KSF_033990</name>
</gene>
<comment type="caution">
    <text evidence="5">The sequence shown here is derived from an EMBL/GenBank/DDBJ whole genome shotgun (WGS) entry which is preliminary data.</text>
</comment>
<evidence type="ECO:0000313" key="6">
    <source>
        <dbReference type="Proteomes" id="UP000597444"/>
    </source>
</evidence>
<evidence type="ECO:0000256" key="3">
    <source>
        <dbReference type="ARBA" id="ARBA00022475"/>
    </source>
</evidence>
<evidence type="ECO:0000256" key="1">
    <source>
        <dbReference type="ARBA" id="ARBA00004196"/>
    </source>
</evidence>
<accession>A0A8J3IQ31</accession>
<keyword evidence="6" id="KW-1185">Reference proteome</keyword>
<keyword evidence="3" id="KW-0472">Membrane</keyword>
<dbReference type="RefSeq" id="WP_220204138.1">
    <property type="nucleotide sequence ID" value="NZ_BNJK01000001.1"/>
</dbReference>
<comment type="similarity">
    <text evidence="2">Belongs to the LppX/LprAFG lipoprotein family.</text>
</comment>
<protein>
    <recommendedName>
        <fullName evidence="7">LppX_LprAFG lipoprotein</fullName>
    </recommendedName>
</protein>
<dbReference type="Pfam" id="PF07161">
    <property type="entry name" value="LppX_LprAFG"/>
    <property type="match status" value="1"/>
</dbReference>
<dbReference type="AlphaFoldDB" id="A0A8J3IQ31"/>
<feature type="chain" id="PRO_5035260860" description="LppX_LprAFG lipoprotein" evidence="4">
    <location>
        <begin position="24"/>
        <end position="233"/>
    </location>
</feature>
<dbReference type="Proteomes" id="UP000597444">
    <property type="component" value="Unassembled WGS sequence"/>
</dbReference>
<comment type="subcellular location">
    <subcellularLocation>
        <location evidence="1">Cell envelope</location>
    </subcellularLocation>
</comment>
<dbReference type="PROSITE" id="PS51257">
    <property type="entry name" value="PROKAR_LIPOPROTEIN"/>
    <property type="match status" value="1"/>
</dbReference>
<dbReference type="Gene3D" id="2.50.20.20">
    <property type="match status" value="1"/>
</dbReference>
<dbReference type="InterPro" id="IPR029046">
    <property type="entry name" value="LolA/LolB/LppX"/>
</dbReference>
<evidence type="ECO:0000256" key="2">
    <source>
        <dbReference type="ARBA" id="ARBA00009194"/>
    </source>
</evidence>
<evidence type="ECO:0000313" key="5">
    <source>
        <dbReference type="EMBL" id="GHO93351.1"/>
    </source>
</evidence>
<proteinExistence type="inferred from homology"/>
<dbReference type="SUPFAM" id="SSF89392">
    <property type="entry name" value="Prokaryotic lipoproteins and lipoprotein localization factors"/>
    <property type="match status" value="1"/>
</dbReference>
<evidence type="ECO:0000256" key="4">
    <source>
        <dbReference type="SAM" id="SignalP"/>
    </source>
</evidence>
<dbReference type="GO" id="GO:0030313">
    <property type="term" value="C:cell envelope"/>
    <property type="evidence" value="ECO:0007669"/>
    <property type="project" value="UniProtKB-SubCell"/>
</dbReference>
<sequence>MLLQYRRSLPICGLLALIFLLTACGGGDTNAPDAKQLLSDAQTAIQKVKSYHFNLVAENPGTTGNVVIKDADGDTLVPDKLQAQGNVLMLGNAAQVKLIAIGDKQYITDPITGKWTEAPGVFDPRTLSNPQTGIAAILGNIQNPSTPTDSDVDGTPCWSTSGKLDAKYIAGITGSGAAPAGSTVDTTTCIGKTDKLPYLIKMSGVAVQGDSTQTVRTFKLSKYNEGVTIQAPM</sequence>
<name>A0A8J3IQ31_9CHLR</name>
<dbReference type="EMBL" id="BNJK01000001">
    <property type="protein sequence ID" value="GHO93351.1"/>
    <property type="molecule type" value="Genomic_DNA"/>
</dbReference>
<reference evidence="5" key="1">
    <citation type="submission" date="2020-10" db="EMBL/GenBank/DDBJ databases">
        <title>Taxonomic study of unclassified bacteria belonging to the class Ktedonobacteria.</title>
        <authorList>
            <person name="Yabe S."/>
            <person name="Wang C.M."/>
            <person name="Zheng Y."/>
            <person name="Sakai Y."/>
            <person name="Cavaletti L."/>
            <person name="Monciardini P."/>
            <person name="Donadio S."/>
        </authorList>
    </citation>
    <scope>NUCLEOTIDE SEQUENCE</scope>
    <source>
        <strain evidence="5">ID150040</strain>
    </source>
</reference>
<keyword evidence="3" id="KW-1003">Cell membrane</keyword>
<evidence type="ECO:0008006" key="7">
    <source>
        <dbReference type="Google" id="ProtNLM"/>
    </source>
</evidence>
<feature type="signal peptide" evidence="4">
    <location>
        <begin position="1"/>
        <end position="23"/>
    </location>
</feature>
<dbReference type="InterPro" id="IPR009830">
    <property type="entry name" value="LppX/LprAFG"/>
</dbReference>
<keyword evidence="4" id="KW-0732">Signal</keyword>